<dbReference type="GO" id="GO:0016646">
    <property type="term" value="F:oxidoreductase activity, acting on the CH-NH group of donors, NAD or NADP as acceptor"/>
    <property type="evidence" value="ECO:0007669"/>
    <property type="project" value="TreeGrafter"/>
</dbReference>
<dbReference type="PANTHER" id="PTHR43355:SF2">
    <property type="entry name" value="FLAVIN REDUCTASE (NADPH)"/>
    <property type="match status" value="1"/>
</dbReference>
<feature type="domain" description="NAD(P)-binding" evidence="1">
    <location>
        <begin position="8"/>
        <end position="205"/>
    </location>
</feature>
<comment type="caution">
    <text evidence="2">The sequence shown here is derived from an EMBL/GenBank/DDBJ whole genome shotgun (WGS) entry which is preliminary data.</text>
</comment>
<accession>A0A7Y6ITQ6</accession>
<dbReference type="RefSeq" id="WP_175603198.1">
    <property type="nucleotide sequence ID" value="NZ_JABWGO010000007.1"/>
</dbReference>
<dbReference type="AlphaFoldDB" id="A0A7Y6ITQ6"/>
<organism evidence="2 3">
    <name type="scientific">Nonomuraea rhodomycinica</name>
    <dbReference type="NCBI Taxonomy" id="1712872"/>
    <lineage>
        <taxon>Bacteria</taxon>
        <taxon>Bacillati</taxon>
        <taxon>Actinomycetota</taxon>
        <taxon>Actinomycetes</taxon>
        <taxon>Streptosporangiales</taxon>
        <taxon>Streptosporangiaceae</taxon>
        <taxon>Nonomuraea</taxon>
    </lineage>
</organism>
<dbReference type="EMBL" id="JABWGO010000007">
    <property type="protein sequence ID" value="NUW43673.1"/>
    <property type="molecule type" value="Genomic_DNA"/>
</dbReference>
<name>A0A7Y6ITQ6_9ACTN</name>
<protein>
    <submittedName>
        <fullName evidence="2">NAD(P)H-binding protein</fullName>
    </submittedName>
</protein>
<dbReference type="SUPFAM" id="SSF51735">
    <property type="entry name" value="NAD(P)-binding Rossmann-fold domains"/>
    <property type="match status" value="1"/>
</dbReference>
<evidence type="ECO:0000259" key="1">
    <source>
        <dbReference type="Pfam" id="PF13460"/>
    </source>
</evidence>
<dbReference type="Proteomes" id="UP000546126">
    <property type="component" value="Unassembled WGS sequence"/>
</dbReference>
<dbReference type="InterPro" id="IPR036291">
    <property type="entry name" value="NAD(P)-bd_dom_sf"/>
</dbReference>
<evidence type="ECO:0000313" key="3">
    <source>
        <dbReference type="Proteomes" id="UP000546126"/>
    </source>
</evidence>
<keyword evidence="3" id="KW-1185">Reference proteome</keyword>
<dbReference type="InterPro" id="IPR051606">
    <property type="entry name" value="Polyketide_Oxido-like"/>
</dbReference>
<evidence type="ECO:0000313" key="2">
    <source>
        <dbReference type="EMBL" id="NUW43673.1"/>
    </source>
</evidence>
<dbReference type="InterPro" id="IPR016040">
    <property type="entry name" value="NAD(P)-bd_dom"/>
</dbReference>
<dbReference type="PANTHER" id="PTHR43355">
    <property type="entry name" value="FLAVIN REDUCTASE (NADPH)"/>
    <property type="match status" value="1"/>
</dbReference>
<sequence>MSEIVVFGAGGRAGRATVAEAAGRGHRVTAVVRDPARHPHLGGDRVTVVAGDVTSAEDVARIAAGHDAAVNTALRLDMPSLDFLPVATAALADGLGRAGVKRLVLVGIGTTLESAPGVLVHDAPGFPAEHRAFSLGHLAAVEALRDADPALDWVVLAPPPAMLDADAPRTGKYRIGGSAVLPDADERLFAYADLAVALVDEADNPRHHRALAAVGY</sequence>
<reference evidence="2 3" key="1">
    <citation type="submission" date="2020-06" db="EMBL/GenBank/DDBJ databases">
        <authorList>
            <person name="Chanama M."/>
        </authorList>
    </citation>
    <scope>NUCLEOTIDE SEQUENCE [LARGE SCALE GENOMIC DNA]</scope>
    <source>
        <strain evidence="2 3">TBRC6557</strain>
    </source>
</reference>
<dbReference type="Gene3D" id="3.40.50.720">
    <property type="entry name" value="NAD(P)-binding Rossmann-like Domain"/>
    <property type="match status" value="1"/>
</dbReference>
<proteinExistence type="predicted"/>
<dbReference type="Pfam" id="PF13460">
    <property type="entry name" value="NAD_binding_10"/>
    <property type="match status" value="1"/>
</dbReference>
<gene>
    <name evidence="2" type="ORF">HT134_26605</name>
</gene>